<accession>B6RT61</accession>
<evidence type="ECO:0000313" key="1">
    <source>
        <dbReference type="EMBL" id="ACB54928.1"/>
    </source>
</evidence>
<dbReference type="OrthoDB" id="35735at10239"/>
<dbReference type="RefSeq" id="YP_002302541.1">
    <property type="nucleotide sequence ID" value="NC_011523.1"/>
</dbReference>
<evidence type="ECO:0000313" key="2">
    <source>
        <dbReference type="Proteomes" id="UP000002379"/>
    </source>
</evidence>
<protein>
    <submittedName>
        <fullName evidence="1">Uncharacterized protein</fullName>
    </submittedName>
</protein>
<dbReference type="GeneID" id="7018720"/>
<dbReference type="EMBL" id="EU408779">
    <property type="protein sequence ID" value="ACB54928.1"/>
    <property type="molecule type" value="Genomic_DNA"/>
</dbReference>
<proteinExistence type="predicted"/>
<reference evidence="1 2" key="1">
    <citation type="journal article" date="2008" name="Appl. Environ. Microbiol.">
        <title>Molecular characterization of a variant of Bacillus anthracis-specific phage AP50 with improved bacteriolytic activity.</title>
        <authorList>
            <person name="Sozhamannan S."/>
            <person name="McKinstry M."/>
            <person name="Lentz S.M."/>
            <person name="Jalasvuori M."/>
            <person name="McAfee F."/>
            <person name="Smith A."/>
            <person name="Dabbs J."/>
            <person name="Ackermann H.W."/>
            <person name="Bamford J.K."/>
            <person name="Mateczun A."/>
            <person name="Read T.D."/>
        </authorList>
    </citation>
    <scope>NUCLEOTIDE SEQUENCE</scope>
</reference>
<keyword evidence="2" id="KW-1185">Reference proteome</keyword>
<dbReference type="KEGG" id="vg:7018720"/>
<dbReference type="Proteomes" id="UP000002379">
    <property type="component" value="Segment"/>
</dbReference>
<name>B6RT61_9VIRU</name>
<sequence length="118" mass="13706">MFVPLRIYYDKKTGLIIQYTGNFQDNNMIQAPTIEDDFTSYQSLNERVKETVGVIELEQNQYKEELYKATNVTVDVKTGQLMFDFTPIVKKEIEEKKTLEQRITLVESTINDILLGGM</sequence>
<dbReference type="SMR" id="B6RT61"/>
<organism evidence="1 2">
    <name type="scientific">Bacillus phage AP50</name>
    <dbReference type="NCBI Taxonomy" id="2880538"/>
    <lineage>
        <taxon>Viruses</taxon>
        <taxon>Varidnaviria</taxon>
        <taxon>Bamfordvirae</taxon>
        <taxon>Preplasmiviricota</taxon>
        <taxon>Prepoliviricotina</taxon>
        <taxon>Tectiliviricetes</taxon>
        <taxon>Kalamavirales</taxon>
        <taxon>Tectiviridae</taxon>
        <taxon>Betatectivirus</taxon>
        <taxon>Betatectivirus AP50</taxon>
    </lineage>
</organism>